<proteinExistence type="predicted"/>
<sequence>MLASSTLVSHPTLKRRSPYTLTYPHLDRSSLFHPALSGDLTCMSCMFRATGFDFAVDEFLQQSTLIPDSVWHRGEHRLAKRVHEGSGFSMVASQADMSNPPQQVEDAIAFLKANQVELERLQKFSGVERICLDFGIEDRDVAVQCDYFPPELLRLAGNLNIGIEVTRYLQADE</sequence>
<accession>A0ABV0JIY2</accession>
<keyword evidence="2" id="KW-1185">Reference proteome</keyword>
<reference evidence="1 2" key="1">
    <citation type="submission" date="2022-04" db="EMBL/GenBank/DDBJ databases">
        <title>Positive selection, recombination, and allopatry shape intraspecific diversity of widespread and dominant cyanobacteria.</title>
        <authorList>
            <person name="Wei J."/>
            <person name="Shu W."/>
            <person name="Hu C."/>
        </authorList>
    </citation>
    <scope>NUCLEOTIDE SEQUENCE [LARGE SCALE GENOMIC DNA]</scope>
    <source>
        <strain evidence="1 2">GB2-A4</strain>
    </source>
</reference>
<evidence type="ECO:0000313" key="2">
    <source>
        <dbReference type="Proteomes" id="UP001464891"/>
    </source>
</evidence>
<protein>
    <submittedName>
        <fullName evidence="1">DUF4279 domain-containing protein</fullName>
    </submittedName>
</protein>
<organism evidence="1 2">
    <name type="scientific">Trichocoleus desertorum GB2-A4</name>
    <dbReference type="NCBI Taxonomy" id="2933944"/>
    <lineage>
        <taxon>Bacteria</taxon>
        <taxon>Bacillati</taxon>
        <taxon>Cyanobacteriota</taxon>
        <taxon>Cyanophyceae</taxon>
        <taxon>Leptolyngbyales</taxon>
        <taxon>Trichocoleusaceae</taxon>
        <taxon>Trichocoleus</taxon>
    </lineage>
</organism>
<comment type="caution">
    <text evidence="1">The sequence shown here is derived from an EMBL/GenBank/DDBJ whole genome shotgun (WGS) entry which is preliminary data.</text>
</comment>
<dbReference type="InterPro" id="IPR025459">
    <property type="entry name" value="DUF4279"/>
</dbReference>
<dbReference type="Pfam" id="PF14106">
    <property type="entry name" value="DUF4279"/>
    <property type="match status" value="1"/>
</dbReference>
<evidence type="ECO:0000313" key="1">
    <source>
        <dbReference type="EMBL" id="MEP0821001.1"/>
    </source>
</evidence>
<name>A0ABV0JIY2_9CYAN</name>
<dbReference type="EMBL" id="JAMPKM010000057">
    <property type="protein sequence ID" value="MEP0821001.1"/>
    <property type="molecule type" value="Genomic_DNA"/>
</dbReference>
<dbReference type="Proteomes" id="UP001464891">
    <property type="component" value="Unassembled WGS sequence"/>
</dbReference>
<dbReference type="RefSeq" id="WP_190441262.1">
    <property type="nucleotide sequence ID" value="NZ_JAMPKM010000057.1"/>
</dbReference>
<gene>
    <name evidence="1" type="ORF">NC998_28540</name>
</gene>